<accession>A0A560FP47</accession>
<comment type="caution">
    <text evidence="2">The sequence shown here is derived from an EMBL/GenBank/DDBJ whole genome shotgun (WGS) entry which is preliminary data.</text>
</comment>
<dbReference type="OrthoDB" id="7779014at2"/>
<feature type="domain" description="DUF58" evidence="1">
    <location>
        <begin position="46"/>
        <end position="254"/>
    </location>
</feature>
<dbReference type="PANTHER" id="PTHR33608">
    <property type="entry name" value="BLL2464 PROTEIN"/>
    <property type="match status" value="1"/>
</dbReference>
<reference evidence="2 3" key="1">
    <citation type="submission" date="2019-06" db="EMBL/GenBank/DDBJ databases">
        <title>Genomic Encyclopedia of Type Strains, Phase IV (KMG-V): Genome sequencing to study the core and pangenomes of soil and plant-associated prokaryotes.</title>
        <authorList>
            <person name="Whitman W."/>
        </authorList>
    </citation>
    <scope>NUCLEOTIDE SEQUENCE [LARGE SCALE GENOMIC DNA]</scope>
    <source>
        <strain evidence="2 3">BR 11880</strain>
    </source>
</reference>
<dbReference type="Proteomes" id="UP000319859">
    <property type="component" value="Unassembled WGS sequence"/>
</dbReference>
<gene>
    <name evidence="2" type="ORF">FBZ89_102142</name>
</gene>
<dbReference type="AlphaFoldDB" id="A0A560FP47"/>
<organism evidence="2 3">
    <name type="scientific">Nitrospirillum amazonense</name>
    <dbReference type="NCBI Taxonomy" id="28077"/>
    <lineage>
        <taxon>Bacteria</taxon>
        <taxon>Pseudomonadati</taxon>
        <taxon>Pseudomonadota</taxon>
        <taxon>Alphaproteobacteria</taxon>
        <taxon>Rhodospirillales</taxon>
        <taxon>Azospirillaceae</taxon>
        <taxon>Nitrospirillum</taxon>
    </lineage>
</organism>
<sequence>MRSDGLEIHYRPRGPITGRRAGAHPSRQVGGLGTFRDLVPFAAHPDARRIDVRATALDPFDTVMVRRFRQRASIDVYALVDLSASLRYQGHAMKAAVARDLCVALARSATRIGDRFGLIGCGAVLRRDCFLPATARRGVAADVAVLLAPSRWGGPGTGMGPGPERGAGGLLEAVPYLASARKMVFLISDFLLPLELLHRVFEGLAMHDVVPVVIRDSTEGVDLPDWGLLDLADLESGGRRLVFMRPSLKRRWLAQEADRLAALRQLAARHGRVPLTVTDRLDPDEFSRVLLEA</sequence>
<evidence type="ECO:0000313" key="3">
    <source>
        <dbReference type="Proteomes" id="UP000319859"/>
    </source>
</evidence>
<protein>
    <submittedName>
        <fullName evidence="2">Uncharacterized protein DUF58</fullName>
    </submittedName>
</protein>
<evidence type="ECO:0000259" key="1">
    <source>
        <dbReference type="Pfam" id="PF01882"/>
    </source>
</evidence>
<dbReference type="RefSeq" id="WP_145748608.1">
    <property type="nucleotide sequence ID" value="NZ_VITN01000002.1"/>
</dbReference>
<dbReference type="InterPro" id="IPR002881">
    <property type="entry name" value="DUF58"/>
</dbReference>
<evidence type="ECO:0000313" key="2">
    <source>
        <dbReference type="EMBL" id="TWB23389.1"/>
    </source>
</evidence>
<name>A0A560FP47_9PROT</name>
<proteinExistence type="predicted"/>
<dbReference type="PANTHER" id="PTHR33608:SF6">
    <property type="entry name" value="BLL2464 PROTEIN"/>
    <property type="match status" value="1"/>
</dbReference>
<dbReference type="EMBL" id="VITN01000002">
    <property type="protein sequence ID" value="TWB23389.1"/>
    <property type="molecule type" value="Genomic_DNA"/>
</dbReference>
<dbReference type="Pfam" id="PF01882">
    <property type="entry name" value="DUF58"/>
    <property type="match status" value="1"/>
</dbReference>